<dbReference type="Proteomes" id="UP000002051">
    <property type="component" value="Chromosome 8"/>
</dbReference>
<protein>
    <submittedName>
        <fullName evidence="1">Transmembrane protein, putative</fullName>
    </submittedName>
</protein>
<sequence>MRSSLQNLVCCIVLMSALFGQNLFFIIGTEQIALCLGDNLVQEAPLQWQCQQRYDVTMYSYDVNSGAIARYSVASDHLSAML</sequence>
<organism evidence="1 4">
    <name type="scientific">Medicago truncatula</name>
    <name type="common">Barrel medic</name>
    <name type="synonym">Medicago tribuloides</name>
    <dbReference type="NCBI Taxonomy" id="3880"/>
    <lineage>
        <taxon>Eukaryota</taxon>
        <taxon>Viridiplantae</taxon>
        <taxon>Streptophyta</taxon>
        <taxon>Embryophyta</taxon>
        <taxon>Tracheophyta</taxon>
        <taxon>Spermatophyta</taxon>
        <taxon>Magnoliopsida</taxon>
        <taxon>eudicotyledons</taxon>
        <taxon>Gunneridae</taxon>
        <taxon>Pentapetalae</taxon>
        <taxon>rosids</taxon>
        <taxon>fabids</taxon>
        <taxon>Fabales</taxon>
        <taxon>Fabaceae</taxon>
        <taxon>Papilionoideae</taxon>
        <taxon>50 kb inversion clade</taxon>
        <taxon>NPAAA clade</taxon>
        <taxon>Hologalegina</taxon>
        <taxon>IRL clade</taxon>
        <taxon>Trifolieae</taxon>
        <taxon>Medicago</taxon>
    </lineage>
</organism>
<reference evidence="3" key="3">
    <citation type="submission" date="2015-04" db="UniProtKB">
        <authorList>
            <consortium name="EnsemblPlants"/>
        </authorList>
    </citation>
    <scope>IDENTIFICATION</scope>
    <source>
        <strain evidence="3">cv. Jemalong A17</strain>
    </source>
</reference>
<dbReference type="AlphaFoldDB" id="A0A072TT47"/>
<dbReference type="Gramene" id="rna47718">
    <property type="protein sequence ID" value="RHN41400.1"/>
    <property type="gene ID" value="gene47718"/>
</dbReference>
<dbReference type="EnsemblPlants" id="KEH20018">
    <property type="protein sequence ID" value="KEH20018"/>
    <property type="gene ID" value="MTR_8g064680"/>
</dbReference>
<dbReference type="EMBL" id="CM001224">
    <property type="protein sequence ID" value="KEH20018.1"/>
    <property type="molecule type" value="Genomic_DNA"/>
</dbReference>
<dbReference type="EMBL" id="PSQE01000008">
    <property type="protein sequence ID" value="RHN41400.1"/>
    <property type="molecule type" value="Genomic_DNA"/>
</dbReference>
<reference evidence="1 4" key="2">
    <citation type="journal article" date="2014" name="BMC Genomics">
        <title>An improved genome release (version Mt4.0) for the model legume Medicago truncatula.</title>
        <authorList>
            <person name="Tang H."/>
            <person name="Krishnakumar V."/>
            <person name="Bidwell S."/>
            <person name="Rosen B."/>
            <person name="Chan A."/>
            <person name="Zhou S."/>
            <person name="Gentzbittel L."/>
            <person name="Childs K.L."/>
            <person name="Yandell M."/>
            <person name="Gundlach H."/>
            <person name="Mayer K.F."/>
            <person name="Schwartz D.C."/>
            <person name="Town C.D."/>
        </authorList>
    </citation>
    <scope>GENOME REANNOTATION</scope>
    <source>
        <strain evidence="1">A17</strain>
        <strain evidence="3 4">cv. Jemalong A17</strain>
    </source>
</reference>
<gene>
    <name evidence="1" type="ordered locus">MTR_8g064680</name>
    <name evidence="2" type="ORF">MtrunA17_Chr8g0365681</name>
</gene>
<evidence type="ECO:0000313" key="4">
    <source>
        <dbReference type="Proteomes" id="UP000002051"/>
    </source>
</evidence>
<evidence type="ECO:0000313" key="1">
    <source>
        <dbReference type="EMBL" id="KEH20018.1"/>
    </source>
</evidence>
<evidence type="ECO:0000313" key="2">
    <source>
        <dbReference type="EMBL" id="RHN41400.1"/>
    </source>
</evidence>
<dbReference type="Proteomes" id="UP000265566">
    <property type="component" value="Chromosome 8"/>
</dbReference>
<keyword evidence="1" id="KW-0472">Membrane</keyword>
<evidence type="ECO:0000313" key="3">
    <source>
        <dbReference type="EnsemblPlants" id="KEH20018"/>
    </source>
</evidence>
<keyword evidence="4" id="KW-1185">Reference proteome</keyword>
<name>A0A072TT47_MEDTR</name>
<dbReference type="HOGENOM" id="CLU_2561850_0_0_1"/>
<proteinExistence type="predicted"/>
<accession>A0A072TT47</accession>
<reference evidence="2" key="4">
    <citation type="journal article" date="2018" name="Nat. Plants">
        <title>Whole-genome landscape of Medicago truncatula symbiotic genes.</title>
        <authorList>
            <person name="Pecrix Y."/>
            <person name="Gamas P."/>
            <person name="Carrere S."/>
        </authorList>
    </citation>
    <scope>NUCLEOTIDE SEQUENCE</scope>
    <source>
        <tissue evidence="2">Leaves</tissue>
    </source>
</reference>
<reference evidence="1 4" key="1">
    <citation type="journal article" date="2011" name="Nature">
        <title>The Medicago genome provides insight into the evolution of rhizobial symbioses.</title>
        <authorList>
            <person name="Young N.D."/>
            <person name="Debelle F."/>
            <person name="Oldroyd G.E."/>
            <person name="Geurts R."/>
            <person name="Cannon S.B."/>
            <person name="Udvardi M.K."/>
            <person name="Benedito V.A."/>
            <person name="Mayer K.F."/>
            <person name="Gouzy J."/>
            <person name="Schoof H."/>
            <person name="Van de Peer Y."/>
            <person name="Proost S."/>
            <person name="Cook D.R."/>
            <person name="Meyers B.C."/>
            <person name="Spannagl M."/>
            <person name="Cheung F."/>
            <person name="De Mita S."/>
            <person name="Krishnakumar V."/>
            <person name="Gundlach H."/>
            <person name="Zhou S."/>
            <person name="Mudge J."/>
            <person name="Bharti A.K."/>
            <person name="Murray J.D."/>
            <person name="Naoumkina M.A."/>
            <person name="Rosen B."/>
            <person name="Silverstein K.A."/>
            <person name="Tang H."/>
            <person name="Rombauts S."/>
            <person name="Zhao P.X."/>
            <person name="Zhou P."/>
            <person name="Barbe V."/>
            <person name="Bardou P."/>
            <person name="Bechner M."/>
            <person name="Bellec A."/>
            <person name="Berger A."/>
            <person name="Berges H."/>
            <person name="Bidwell S."/>
            <person name="Bisseling T."/>
            <person name="Choisne N."/>
            <person name="Couloux A."/>
            <person name="Denny R."/>
            <person name="Deshpande S."/>
            <person name="Dai X."/>
            <person name="Doyle J.J."/>
            <person name="Dudez A.M."/>
            <person name="Farmer A.D."/>
            <person name="Fouteau S."/>
            <person name="Franken C."/>
            <person name="Gibelin C."/>
            <person name="Gish J."/>
            <person name="Goldstein S."/>
            <person name="Gonzalez A.J."/>
            <person name="Green P.J."/>
            <person name="Hallab A."/>
            <person name="Hartog M."/>
            <person name="Hua A."/>
            <person name="Humphray S.J."/>
            <person name="Jeong D.H."/>
            <person name="Jing Y."/>
            <person name="Jocker A."/>
            <person name="Kenton S.M."/>
            <person name="Kim D.J."/>
            <person name="Klee K."/>
            <person name="Lai H."/>
            <person name="Lang C."/>
            <person name="Lin S."/>
            <person name="Macmil S.L."/>
            <person name="Magdelenat G."/>
            <person name="Matthews L."/>
            <person name="McCorrison J."/>
            <person name="Monaghan E.L."/>
            <person name="Mun J.H."/>
            <person name="Najar F.Z."/>
            <person name="Nicholson C."/>
            <person name="Noirot C."/>
            <person name="O'Bleness M."/>
            <person name="Paule C.R."/>
            <person name="Poulain J."/>
            <person name="Prion F."/>
            <person name="Qin B."/>
            <person name="Qu C."/>
            <person name="Retzel E.F."/>
            <person name="Riddle C."/>
            <person name="Sallet E."/>
            <person name="Samain S."/>
            <person name="Samson N."/>
            <person name="Sanders I."/>
            <person name="Saurat O."/>
            <person name="Scarpelli C."/>
            <person name="Schiex T."/>
            <person name="Segurens B."/>
            <person name="Severin A.J."/>
            <person name="Sherrier D.J."/>
            <person name="Shi R."/>
            <person name="Sims S."/>
            <person name="Singer S.R."/>
            <person name="Sinharoy S."/>
            <person name="Sterck L."/>
            <person name="Viollet A."/>
            <person name="Wang B.B."/>
            <person name="Wang K."/>
            <person name="Wang M."/>
            <person name="Wang X."/>
            <person name="Warfsmann J."/>
            <person name="Weissenbach J."/>
            <person name="White D.D."/>
            <person name="White J.D."/>
            <person name="Wiley G.B."/>
            <person name="Wincker P."/>
            <person name="Xing Y."/>
            <person name="Yang L."/>
            <person name="Yao Z."/>
            <person name="Ying F."/>
            <person name="Zhai J."/>
            <person name="Zhou L."/>
            <person name="Zuber A."/>
            <person name="Denarie J."/>
            <person name="Dixon R.A."/>
            <person name="May G.D."/>
            <person name="Schwartz D.C."/>
            <person name="Rogers J."/>
            <person name="Quetier F."/>
            <person name="Town C.D."/>
            <person name="Roe B.A."/>
        </authorList>
    </citation>
    <scope>NUCLEOTIDE SEQUENCE [LARGE SCALE GENOMIC DNA]</scope>
    <source>
        <strain evidence="1">A17</strain>
        <strain evidence="3 4">cv. Jemalong A17</strain>
    </source>
</reference>
<keyword evidence="1" id="KW-0812">Transmembrane</keyword>